<dbReference type="InParanoid" id="A0A7M7PRS4"/>
<keyword evidence="5" id="KW-0472">Membrane</keyword>
<dbReference type="InterPro" id="IPR013806">
    <property type="entry name" value="Kringle-like"/>
</dbReference>
<feature type="domain" description="C-type lectin" evidence="6">
    <location>
        <begin position="1"/>
        <end position="82"/>
    </location>
</feature>
<reference evidence="10" key="1">
    <citation type="submission" date="2015-02" db="EMBL/GenBank/DDBJ databases">
        <title>Genome sequencing for Strongylocentrotus purpuratus.</title>
        <authorList>
            <person name="Murali S."/>
            <person name="Liu Y."/>
            <person name="Vee V."/>
            <person name="English A."/>
            <person name="Wang M."/>
            <person name="Skinner E."/>
            <person name="Han Y."/>
            <person name="Muzny D.M."/>
            <person name="Worley K.C."/>
            <person name="Gibbs R.A."/>
        </authorList>
    </citation>
    <scope>NUCLEOTIDE SEQUENCE</scope>
</reference>
<feature type="domain" description="C-type lectin" evidence="6">
    <location>
        <begin position="1329"/>
        <end position="1462"/>
    </location>
</feature>
<name>A0A7M7PRS4_STRPU</name>
<dbReference type="InterPro" id="IPR000001">
    <property type="entry name" value="Kringle"/>
</dbReference>
<keyword evidence="10" id="KW-1185">Reference proteome</keyword>
<keyword evidence="2 3" id="KW-1015">Disulfide bond</keyword>
<dbReference type="InterPro" id="IPR038178">
    <property type="entry name" value="Kringle_sf"/>
</dbReference>
<dbReference type="EnsemblMetazoa" id="XM_030999932">
    <property type="protein sequence ID" value="XP_030855792"/>
    <property type="gene ID" value="LOC100893009"/>
</dbReference>
<keyword evidence="5" id="KW-0812">Transmembrane</keyword>
<keyword evidence="5" id="KW-1133">Transmembrane helix</keyword>
<feature type="region of interest" description="Disordered" evidence="4">
    <location>
        <begin position="2128"/>
        <end position="2149"/>
    </location>
</feature>
<organism evidence="9 10">
    <name type="scientific">Strongylocentrotus purpuratus</name>
    <name type="common">Purple sea urchin</name>
    <dbReference type="NCBI Taxonomy" id="7668"/>
    <lineage>
        <taxon>Eukaryota</taxon>
        <taxon>Metazoa</taxon>
        <taxon>Echinodermata</taxon>
        <taxon>Eleutherozoa</taxon>
        <taxon>Echinozoa</taxon>
        <taxon>Echinoidea</taxon>
        <taxon>Euechinoidea</taxon>
        <taxon>Echinacea</taxon>
        <taxon>Camarodonta</taxon>
        <taxon>Echinidea</taxon>
        <taxon>Strongylocentrotidae</taxon>
        <taxon>Strongylocentrotus</taxon>
    </lineage>
</organism>
<dbReference type="PANTHER" id="PTHR22803">
    <property type="entry name" value="MANNOSE, PHOSPHOLIPASE, LECTIN RECEPTOR RELATED"/>
    <property type="match status" value="1"/>
</dbReference>
<dbReference type="SUPFAM" id="SSF57440">
    <property type="entry name" value="Kringle-like"/>
    <property type="match status" value="5"/>
</dbReference>
<feature type="domain" description="Kringle" evidence="7">
    <location>
        <begin position="512"/>
        <end position="583"/>
    </location>
</feature>
<dbReference type="PROSITE" id="PS00615">
    <property type="entry name" value="C_TYPE_LECTIN_1"/>
    <property type="match status" value="5"/>
</dbReference>
<reference evidence="9" key="2">
    <citation type="submission" date="2021-01" db="UniProtKB">
        <authorList>
            <consortium name="EnsemblMetazoa"/>
        </authorList>
    </citation>
    <scope>IDENTIFICATION</scope>
</reference>
<feature type="transmembrane region" description="Helical" evidence="5">
    <location>
        <begin position="2079"/>
        <end position="2103"/>
    </location>
</feature>
<keyword evidence="1 3" id="KW-0420">Kringle</keyword>
<dbReference type="InterPro" id="IPR003609">
    <property type="entry name" value="Pan_app"/>
</dbReference>
<feature type="domain" description="C-type lectin" evidence="6">
    <location>
        <begin position="1177"/>
        <end position="1301"/>
    </location>
</feature>
<feature type="domain" description="Kringle" evidence="7">
    <location>
        <begin position="260"/>
        <end position="338"/>
    </location>
</feature>
<dbReference type="SUPFAM" id="SSF57414">
    <property type="entry name" value="Hairpin loop containing domain-like"/>
    <property type="match status" value="1"/>
</dbReference>
<dbReference type="Pfam" id="PF00059">
    <property type="entry name" value="Lectin_C"/>
    <property type="match status" value="11"/>
</dbReference>
<evidence type="ECO:0000259" key="7">
    <source>
        <dbReference type="PROSITE" id="PS50070"/>
    </source>
</evidence>
<feature type="domain" description="Apple" evidence="8">
    <location>
        <begin position="365"/>
        <end position="459"/>
    </location>
</feature>
<dbReference type="InterPro" id="IPR018378">
    <property type="entry name" value="C-type_lectin_CS"/>
</dbReference>
<evidence type="ECO:0000259" key="8">
    <source>
        <dbReference type="PROSITE" id="PS50948"/>
    </source>
</evidence>
<evidence type="ECO:0000256" key="4">
    <source>
        <dbReference type="SAM" id="MobiDB-lite"/>
    </source>
</evidence>
<evidence type="ECO:0008006" key="11">
    <source>
        <dbReference type="Google" id="ProtNLM"/>
    </source>
</evidence>
<feature type="domain" description="Kringle" evidence="7">
    <location>
        <begin position="343"/>
        <end position="499"/>
    </location>
</feature>
<feature type="domain" description="C-type lectin" evidence="6">
    <location>
        <begin position="1642"/>
        <end position="1762"/>
    </location>
</feature>
<feature type="compositionally biased region" description="Basic and acidic residues" evidence="4">
    <location>
        <begin position="2130"/>
        <end position="2139"/>
    </location>
</feature>
<sequence length="2149" mass="240470">MSFIELHLQANDYYVGLTRKGTGINDFQWTDGTQYDYHNWDIGEPNDYGNGEDCVHVRGPYTNPSGVWNDISCDREYASICKKAADATTPPPPTNPPNVACYEPFQQYKGNAIVTVDGDLCYNWKDANREYNPIDYPDKDLTENYCRNPNNAAKPWCYVDFGFKDCDVPQCDAPVDCYEGDGYLYRGKVAQTQNGSNCLAWASLDDSAYYRPGNFPEEGLEGNYCRNPSGSGSGPWCYYHKDTFWYTSSSCGIPKCQTTGCYEGNGANYRGTANEGENGNTCVKWEDATAQPYNPTLYPLAGLDDNYCRNPSQDTEPWCYVTDDQQGLVQEYCIVPHCATEVGCYVGKGMSYRGNANYVTIGRTCSDWVDFINEFYPVPLQEFSMQMHKAITGAASGFNGKTRDECAYECLNHKAFFCKAFNYYTGTGGDDSVCTLSTMNGADVEPVYDPQQDYYERNQTYGLEENYCRNPNGAMAPWCYFYDPIHNQNDSSYCGVPECNPEDVGCYDPRVRGTAYRGPARTTVSGHVCVEWKDTFYTPDRYPNAGLDENYCRNPTLAGMDAPFCMYQGTHGLSRELCDIPQCDIAEICGGDGWTADPTEEWCYKIDKDLLLSFDEAQDECEKEDANLLSIGSEAESNLIVGMLSSEEVDGFWIGANDRFHEAGWEWTDGSPFSYLNWQSGQPDNLMGTEECVFMARGNGMWSDEQCDLTFPHICKKRSQSSIGSSSAPTTLAPGSLCPMDWAGYGSHCYLVQRDFVAWSKALSSCDLLGASLATVHSEGEMTHIASLISKESRQYYFFGANDIQKHGTWTYGNGTKDTQLTYLNWADGQPDNVGGSGEDCVSMQYVYNWLWNDEVCEKKFQVVCEYENNDGDASLGRYTAHVDTMTYAEAQAHCVKYDGSMATINSEKDQEDMVSLLNLMYDPFKSDIFWLGVNDINQEGKWVTGGDPDSTTTQTFFKWREGEPNNYMSPGEHCGLMAPVDESDPTNYLFEWYDWSCDNAERFICEDIDPNSIYGGSGNHRYSVVNEAMTWSQADAYCRSKGGALAQVRTSPDQLHVINEMLSDNREQLLSSKGAWIGLNDLSHQMTFEWADGSDVTYTNWNVGEPDDFTDSQDCVFAFSQSGKDSTGWQYYAGKWADYDCKAEDFGYVCQKDKGHFSPSEIPPPEYECPMGWTGSDMYCYKLLEGQMTWDEALTTCAGDSDHGKTTNATLAYIPNYIEQNALSEALLELTGLYWIGLHGTVHKGTQYEWATGQPVTYTHWDEDQPGNDQHPCIAMSAGTTHTGGWDDQDCGSKYSAICQKPRRTGVDPELPPTPSPTGSCPDGWSAFGSYCYLVVRETNEANRKDFNGAYNDCFSRTFSWDTTLASFHSYEEEQFVAGLVADLKPSVDPVEEFWIGMSLTSTDNYYYWDDGSPLQYVNWGVNMPEGRPDLYYIGLVAYPASEDYGWDFIGATAQRNWVCKTPKDTYMMTTLPNVSPGQSEKCGENWQNWAYNVNLGTCYRFMGLTEQERALWMDANDACGGEKAQLVSIHSPEENKFVQDMVNRNSFDAVWTGLNNHFTGRGGFVWSDDSPADYFSWDEHEPGNGLKMCVEMDATTGGWRLGECDTQMAYVCKRTPDPHSYTPAPTKQADGFCPKNWFTWGNKCLQFLDSWNTWTDHRNSCQTLGGDLASIRDSTEQAYIVTLLESVPDPVWIGLNDRDSEGRFTWADGTQVLYTNWDTNEPNDNGDGEDCIVMFGYNSGNDPGAWNDAECTQKYRALCQIPRDSQGTPPAPTLSLCGSYHHYGNACYKLYNGSYTREQAKTMCESDDLGSTLASINSIYEDREIGLMMSNAGIDSPMYIGLTQTNNSTYGWDDTWPVVYTGWASGQPSLNPEEKCVVVNAGVSNSGSWDDVSCTSTYGALCKFTQGGIPPQQPTLTPEDCPGSDWSVHGSACYKAYLEEEFIVPWSAALYVCQEDRSSLVSIHSDRERDFVISLTQGDYYSVWIGLNNINNFGFSWADESPYEYVSWGPGEPSGTNGDEQDEECTQMYTSGGHVGQWNDLYCLEKWPFVCKYTTGSPIYQTTPPNEVEPKGKSMNVGAIVGITVGIAAFIVIVAALIVMLRRQKRMVTYFRSVAGLEVAPEQLFNDDNDRGGRTDSFDDAMLSVNN</sequence>
<dbReference type="CDD" id="cd01099">
    <property type="entry name" value="PAN_AP_HGF"/>
    <property type="match status" value="1"/>
</dbReference>
<protein>
    <recommendedName>
        <fullName evidence="11">Macrophage mannose receptor 1-like</fullName>
    </recommendedName>
</protein>
<dbReference type="FunFam" id="2.40.20.10:FF:000054">
    <property type="entry name" value="Uncharacterized protein"/>
    <property type="match status" value="2"/>
</dbReference>
<proteinExistence type="predicted"/>
<feature type="disulfide bond" evidence="3">
    <location>
        <begin position="261"/>
        <end position="338"/>
    </location>
</feature>
<dbReference type="SMART" id="SM00034">
    <property type="entry name" value="CLECT"/>
    <property type="match status" value="11"/>
</dbReference>
<feature type="domain" description="C-type lectin" evidence="6">
    <location>
        <begin position="599"/>
        <end position="716"/>
    </location>
</feature>
<dbReference type="Gene3D" id="3.50.4.10">
    <property type="entry name" value="Hepatocyte Growth Factor"/>
    <property type="match status" value="1"/>
</dbReference>
<comment type="caution">
    <text evidence="3">Lacks conserved residue(s) required for the propagation of feature annotation.</text>
</comment>
<dbReference type="GeneID" id="100893009"/>
<dbReference type="FunFam" id="3.10.100.10:FF:000163">
    <property type="entry name" value="Mannose binding lectin 2"/>
    <property type="match status" value="1"/>
</dbReference>
<dbReference type="FunFam" id="3.10.100.10:FF:000247">
    <property type="match status" value="1"/>
</dbReference>
<evidence type="ECO:0000256" key="2">
    <source>
        <dbReference type="ARBA" id="ARBA00023157"/>
    </source>
</evidence>
<dbReference type="InterPro" id="IPR050111">
    <property type="entry name" value="C-type_lectin/snaclec_domain"/>
</dbReference>
<dbReference type="PROSITE" id="PS50070">
    <property type="entry name" value="KRINGLE_2"/>
    <property type="match status" value="5"/>
</dbReference>
<dbReference type="RefSeq" id="XP_030855792.1">
    <property type="nucleotide sequence ID" value="XM_030999932.1"/>
</dbReference>
<evidence type="ECO:0000256" key="1">
    <source>
        <dbReference type="ARBA" id="ARBA00022572"/>
    </source>
</evidence>
<dbReference type="SMART" id="SM00130">
    <property type="entry name" value="KR"/>
    <property type="match status" value="4"/>
</dbReference>
<dbReference type="Pfam" id="PF00051">
    <property type="entry name" value="Kringle"/>
    <property type="match status" value="4"/>
</dbReference>
<feature type="domain" description="C-type lectin" evidence="6">
    <location>
        <begin position="879"/>
        <end position="1007"/>
    </location>
</feature>
<evidence type="ECO:0000313" key="9">
    <source>
        <dbReference type="EnsemblMetazoa" id="XP_030855792"/>
    </source>
</evidence>
<feature type="domain" description="Kringle" evidence="7">
    <location>
        <begin position="176"/>
        <end position="256"/>
    </location>
</feature>
<dbReference type="InterPro" id="IPR001304">
    <property type="entry name" value="C-type_lectin-like"/>
</dbReference>
<dbReference type="Gene3D" id="3.10.100.10">
    <property type="entry name" value="Mannose-Binding Protein A, subunit A"/>
    <property type="match status" value="11"/>
</dbReference>
<accession>A0A7M7PRS4</accession>
<dbReference type="Gene3D" id="2.40.20.10">
    <property type="entry name" value="Plasminogen Kringle 4"/>
    <property type="match status" value="5"/>
</dbReference>
<feature type="domain" description="C-type lectin" evidence="6">
    <location>
        <begin position="1785"/>
        <end position="1905"/>
    </location>
</feature>
<evidence type="ECO:0000259" key="6">
    <source>
        <dbReference type="PROSITE" id="PS50041"/>
    </source>
</evidence>
<dbReference type="KEGG" id="spu:100893009"/>
<feature type="disulfide bond" evidence="3">
    <location>
        <begin position="198"/>
        <end position="237"/>
    </location>
</feature>
<feature type="domain" description="C-type lectin" evidence="6">
    <location>
        <begin position="1931"/>
        <end position="2054"/>
    </location>
</feature>
<dbReference type="CDD" id="cd00037">
    <property type="entry name" value="CLECT"/>
    <property type="match status" value="10"/>
</dbReference>
<dbReference type="InterPro" id="IPR016187">
    <property type="entry name" value="CTDL_fold"/>
</dbReference>
<dbReference type="PROSITE" id="PS50041">
    <property type="entry name" value="C_TYPE_LECTIN_2"/>
    <property type="match status" value="11"/>
</dbReference>
<dbReference type="PROSITE" id="PS50948">
    <property type="entry name" value="PAN"/>
    <property type="match status" value="1"/>
</dbReference>
<dbReference type="PRINTS" id="PR00018">
    <property type="entry name" value="KRINGLE"/>
</dbReference>
<dbReference type="CDD" id="cd00108">
    <property type="entry name" value="KR"/>
    <property type="match status" value="2"/>
</dbReference>
<feature type="domain" description="Kringle" evidence="7">
    <location>
        <begin position="106"/>
        <end position="171"/>
    </location>
</feature>
<dbReference type="CDD" id="cd21699">
    <property type="entry name" value="JMTM_APP_like"/>
    <property type="match status" value="1"/>
</dbReference>
<evidence type="ECO:0000313" key="10">
    <source>
        <dbReference type="Proteomes" id="UP000007110"/>
    </source>
</evidence>
<dbReference type="OrthoDB" id="441660at2759"/>
<dbReference type="Proteomes" id="UP000007110">
    <property type="component" value="Unassembled WGS sequence"/>
</dbReference>
<feature type="domain" description="C-type lectin" evidence="6">
    <location>
        <begin position="1496"/>
        <end position="1615"/>
    </location>
</feature>
<evidence type="ECO:0000256" key="3">
    <source>
        <dbReference type="PROSITE-ProRule" id="PRU00121"/>
    </source>
</evidence>
<feature type="domain" description="C-type lectin" evidence="6">
    <location>
        <begin position="1018"/>
        <end position="1142"/>
    </location>
</feature>
<dbReference type="SMART" id="SM00473">
    <property type="entry name" value="PAN_AP"/>
    <property type="match status" value="1"/>
</dbReference>
<dbReference type="OMA" id="YHEIYTK"/>
<dbReference type="GO" id="GO:0038023">
    <property type="term" value="F:signaling receptor activity"/>
    <property type="evidence" value="ECO:0000318"/>
    <property type="project" value="GO_Central"/>
</dbReference>
<dbReference type="FunFam" id="3.10.100.10:FF:000193">
    <property type="entry name" value="Predicted protein"/>
    <property type="match status" value="1"/>
</dbReference>
<dbReference type="FunFam" id="3.10.100.10:FF:000172">
    <property type="entry name" value="macrophage mannose receptor 1 isoform X2"/>
    <property type="match status" value="1"/>
</dbReference>
<dbReference type="PROSITE" id="PS00021">
    <property type="entry name" value="KRINGLE_1"/>
    <property type="match status" value="4"/>
</dbReference>
<dbReference type="InterPro" id="IPR016186">
    <property type="entry name" value="C-type_lectin-like/link_sf"/>
</dbReference>
<feature type="domain" description="C-type lectin" evidence="6">
    <location>
        <begin position="745"/>
        <end position="866"/>
    </location>
</feature>
<dbReference type="SUPFAM" id="SSF56436">
    <property type="entry name" value="C-type lectin-like"/>
    <property type="match status" value="11"/>
</dbReference>
<evidence type="ECO:0000256" key="5">
    <source>
        <dbReference type="SAM" id="Phobius"/>
    </source>
</evidence>
<dbReference type="InterPro" id="IPR018056">
    <property type="entry name" value="Kringle_CS"/>
</dbReference>